<dbReference type="SFLD" id="SFLDG01067">
    <property type="entry name" value="SPASM/twitch_domain_containing"/>
    <property type="match status" value="1"/>
</dbReference>
<dbReference type="PANTHER" id="PTHR43524:SF1">
    <property type="entry name" value="RADICAL SAM SUPERFAMILY PROTEIN"/>
    <property type="match status" value="1"/>
</dbReference>
<evidence type="ECO:0000313" key="6">
    <source>
        <dbReference type="EMBL" id="VAX40354.1"/>
    </source>
</evidence>
<keyword evidence="3" id="KW-0408">Iron</keyword>
<evidence type="ECO:0000256" key="1">
    <source>
        <dbReference type="ARBA" id="ARBA00022691"/>
    </source>
</evidence>
<dbReference type="SUPFAM" id="SSF102114">
    <property type="entry name" value="Radical SAM enzymes"/>
    <property type="match status" value="1"/>
</dbReference>
<evidence type="ECO:0000256" key="2">
    <source>
        <dbReference type="ARBA" id="ARBA00022723"/>
    </source>
</evidence>
<dbReference type="CDD" id="cd01335">
    <property type="entry name" value="Radical_SAM"/>
    <property type="match status" value="1"/>
</dbReference>
<keyword evidence="1" id="KW-0949">S-adenosyl-L-methionine</keyword>
<reference evidence="6" key="1">
    <citation type="submission" date="2018-06" db="EMBL/GenBank/DDBJ databases">
        <authorList>
            <person name="Zhirakovskaya E."/>
        </authorList>
    </citation>
    <scope>NUCLEOTIDE SEQUENCE</scope>
</reference>
<dbReference type="InterPro" id="IPR007197">
    <property type="entry name" value="rSAM"/>
</dbReference>
<feature type="domain" description="Radical SAM core" evidence="5">
    <location>
        <begin position="44"/>
        <end position="264"/>
    </location>
</feature>
<dbReference type="PROSITE" id="PS51918">
    <property type="entry name" value="RADICAL_SAM"/>
    <property type="match status" value="1"/>
</dbReference>
<dbReference type="GO" id="GO:0046872">
    <property type="term" value="F:metal ion binding"/>
    <property type="evidence" value="ECO:0007669"/>
    <property type="project" value="UniProtKB-KW"/>
</dbReference>
<evidence type="ECO:0000256" key="4">
    <source>
        <dbReference type="ARBA" id="ARBA00023014"/>
    </source>
</evidence>
<keyword evidence="2" id="KW-0479">Metal-binding</keyword>
<dbReference type="InterPro" id="IPR058240">
    <property type="entry name" value="rSAM_sf"/>
</dbReference>
<dbReference type="AlphaFoldDB" id="A0A3B1DVU9"/>
<evidence type="ECO:0000256" key="3">
    <source>
        <dbReference type="ARBA" id="ARBA00023004"/>
    </source>
</evidence>
<dbReference type="Pfam" id="PF04055">
    <property type="entry name" value="Radical_SAM"/>
    <property type="match status" value="1"/>
</dbReference>
<gene>
    <name evidence="6" type="ORF">MNBD_PLANCTO02-1886</name>
</gene>
<accession>A0A3B1DVU9</accession>
<dbReference type="SFLD" id="SFLDS00029">
    <property type="entry name" value="Radical_SAM"/>
    <property type="match status" value="1"/>
</dbReference>
<dbReference type="EMBL" id="UOGL01000432">
    <property type="protein sequence ID" value="VAX40354.1"/>
    <property type="molecule type" value="Genomic_DNA"/>
</dbReference>
<evidence type="ECO:0000259" key="5">
    <source>
        <dbReference type="PROSITE" id="PS51918"/>
    </source>
</evidence>
<sequence>MYLKMARRILFETDKRLLWKLAWNLGFKGIRSVQKHKQRLKRDEYFPPFLYVSIINSCNLRCQGCWVDVAAPQNTIDLQAMNKLITEAKEMGNSFFGLVGGEPFMHPELFEIIAAHPDCYFQIFTNGQFITDEKAKRLRELGNVTPLISVEGSEFVSDERRGREDVFSKTMKGIQNCLNNNLITGVCTSVCQTNIDDLVTEKWIDNLIEMGVLYTWFHIYRPMGVDATPELCLTPEQQLRIRKFVVEMRVKKPIGIIDAYYDGDGKALCPAATGISHHINPWGDIEPCPVIQFSKESIHSSEEDSRPLKEKFIQSPFLKDFRKLAQSTTRGCIILERPDLLKTLVDAHSANDATVRQTAMAELEAMQIRTSQYNPAEEVPEKSWVYRFIKRRWFSHFGVYDGYDHSQTAAPANVGKSDVGQIV</sequence>
<dbReference type="InterPro" id="IPR013785">
    <property type="entry name" value="Aldolase_TIM"/>
</dbReference>
<dbReference type="GO" id="GO:0003824">
    <property type="term" value="F:catalytic activity"/>
    <property type="evidence" value="ECO:0007669"/>
    <property type="project" value="InterPro"/>
</dbReference>
<proteinExistence type="predicted"/>
<name>A0A3B1DVU9_9ZZZZ</name>
<dbReference type="GO" id="GO:0051536">
    <property type="term" value="F:iron-sulfur cluster binding"/>
    <property type="evidence" value="ECO:0007669"/>
    <property type="project" value="UniProtKB-KW"/>
</dbReference>
<organism evidence="6">
    <name type="scientific">hydrothermal vent metagenome</name>
    <dbReference type="NCBI Taxonomy" id="652676"/>
    <lineage>
        <taxon>unclassified sequences</taxon>
        <taxon>metagenomes</taxon>
        <taxon>ecological metagenomes</taxon>
    </lineage>
</organism>
<protein>
    <submittedName>
        <fullName evidence="6">AstB/chuR-related protein-putative enzyme of the MoaA / nifB / pqqE family</fullName>
    </submittedName>
</protein>
<keyword evidence="4" id="KW-0411">Iron-sulfur</keyword>
<dbReference type="Gene3D" id="3.20.20.70">
    <property type="entry name" value="Aldolase class I"/>
    <property type="match status" value="1"/>
</dbReference>
<dbReference type="PANTHER" id="PTHR43524">
    <property type="entry name" value="RADICAL SAM SUPERFAMILY PROTEIN"/>
    <property type="match status" value="1"/>
</dbReference>